<dbReference type="Gene3D" id="2.40.50.90">
    <property type="match status" value="2"/>
</dbReference>
<dbReference type="InterPro" id="IPR035437">
    <property type="entry name" value="SNase_OB-fold_sf"/>
</dbReference>
<proteinExistence type="predicted"/>
<comment type="caution">
    <text evidence="21">The sequence shown here is derived from an EMBL/GenBank/DDBJ whole genome shotgun (WGS) entry which is preliminary data.</text>
</comment>
<feature type="compositionally biased region" description="Basic and acidic residues" evidence="15">
    <location>
        <begin position="317"/>
        <end position="334"/>
    </location>
</feature>
<protein>
    <recommendedName>
        <fullName evidence="2">Probable ATP-dependent RNA helicase spindle-E</fullName>
        <ecNumber evidence="1">3.6.4.13</ecNumber>
    </recommendedName>
</protein>
<dbReference type="GO" id="GO:0005737">
    <property type="term" value="C:cytoplasm"/>
    <property type="evidence" value="ECO:0007669"/>
    <property type="project" value="UniProtKB-ARBA"/>
</dbReference>
<dbReference type="Gene3D" id="3.40.50.300">
    <property type="entry name" value="P-loop containing nucleotide triphosphate hydrolases"/>
    <property type="match status" value="2"/>
</dbReference>
<keyword evidence="14" id="KW-0479">Metal-binding</keyword>
<keyword evidence="10" id="KW-0744">Spermatogenesis</keyword>
<organism evidence="21 22">
    <name type="scientific">Larinioides sclopetarius</name>
    <dbReference type="NCBI Taxonomy" id="280406"/>
    <lineage>
        <taxon>Eukaryota</taxon>
        <taxon>Metazoa</taxon>
        <taxon>Ecdysozoa</taxon>
        <taxon>Arthropoda</taxon>
        <taxon>Chelicerata</taxon>
        <taxon>Arachnida</taxon>
        <taxon>Araneae</taxon>
        <taxon>Araneomorphae</taxon>
        <taxon>Entelegynae</taxon>
        <taxon>Araneoidea</taxon>
        <taxon>Araneidae</taxon>
        <taxon>Larinioides</taxon>
    </lineage>
</organism>
<dbReference type="GO" id="GO:0008270">
    <property type="term" value="F:zinc ion binding"/>
    <property type="evidence" value="ECO:0007669"/>
    <property type="project" value="UniProtKB-KW"/>
</dbReference>
<dbReference type="PANTHER" id="PTHR22655:SF2">
    <property type="entry name" value="ATP-DEPENDENT RNA HELICASE TDRD12-RELATED"/>
    <property type="match status" value="1"/>
</dbReference>
<keyword evidence="3" id="KW-0217">Developmental protein</keyword>
<name>A0AAV2A5H5_9ARAC</name>
<feature type="domain" description="Tudor" evidence="17">
    <location>
        <begin position="66"/>
        <end position="127"/>
    </location>
</feature>
<dbReference type="SUPFAM" id="SSF49764">
    <property type="entry name" value="HSP20-like chaperones"/>
    <property type="match status" value="1"/>
</dbReference>
<dbReference type="GO" id="GO:0031047">
    <property type="term" value="P:regulatory ncRNA-mediated gene silencing"/>
    <property type="evidence" value="ECO:0007669"/>
    <property type="project" value="UniProtKB-KW"/>
</dbReference>
<dbReference type="PROSITE" id="PS50304">
    <property type="entry name" value="TUDOR"/>
    <property type="match status" value="2"/>
</dbReference>
<evidence type="ECO:0000256" key="8">
    <source>
        <dbReference type="ARBA" id="ARBA00022806"/>
    </source>
</evidence>
<keyword evidence="7" id="KW-0378">Hydrolase</keyword>
<dbReference type="PROSITE" id="PS50103">
    <property type="entry name" value="ZF_C3H1"/>
    <property type="match status" value="1"/>
</dbReference>
<dbReference type="PROSITE" id="PS51194">
    <property type="entry name" value="HELICASE_CTER"/>
    <property type="match status" value="1"/>
</dbReference>
<evidence type="ECO:0000256" key="1">
    <source>
        <dbReference type="ARBA" id="ARBA00012552"/>
    </source>
</evidence>
<evidence type="ECO:0000313" key="21">
    <source>
        <dbReference type="EMBL" id="CAL1279247.1"/>
    </source>
</evidence>
<dbReference type="SMART" id="SM00487">
    <property type="entry name" value="DEXDc"/>
    <property type="match status" value="1"/>
</dbReference>
<keyword evidence="22" id="KW-1185">Reference proteome</keyword>
<dbReference type="GO" id="GO:0007283">
    <property type="term" value="P:spermatogenesis"/>
    <property type="evidence" value="ECO:0007669"/>
    <property type="project" value="UniProtKB-KW"/>
</dbReference>
<evidence type="ECO:0000259" key="19">
    <source>
        <dbReference type="PROSITE" id="PS51194"/>
    </source>
</evidence>
<dbReference type="GO" id="GO:0003724">
    <property type="term" value="F:RNA helicase activity"/>
    <property type="evidence" value="ECO:0007669"/>
    <property type="project" value="UniProtKB-EC"/>
</dbReference>
<keyword evidence="11" id="KW-0943">RNA-mediated gene silencing</keyword>
<dbReference type="Proteomes" id="UP001497382">
    <property type="component" value="Unassembled WGS sequence"/>
</dbReference>
<feature type="compositionally biased region" description="Polar residues" evidence="15">
    <location>
        <begin position="687"/>
        <end position="696"/>
    </location>
</feature>
<keyword evidence="8" id="KW-0347">Helicase</keyword>
<feature type="domain" description="CS" evidence="20">
    <location>
        <begin position="1818"/>
        <end position="1904"/>
    </location>
</feature>
<dbReference type="CDD" id="cd20435">
    <property type="entry name" value="Tudor_TDRD12_rpt2"/>
    <property type="match status" value="1"/>
</dbReference>
<dbReference type="InterPro" id="IPR007052">
    <property type="entry name" value="CS_dom"/>
</dbReference>
<dbReference type="InterPro" id="IPR000571">
    <property type="entry name" value="Znf_CCCH"/>
</dbReference>
<evidence type="ECO:0000256" key="10">
    <source>
        <dbReference type="ARBA" id="ARBA00022871"/>
    </source>
</evidence>
<keyword evidence="12" id="KW-0469">Meiosis</keyword>
<comment type="catalytic activity">
    <reaction evidence="13">
        <text>ATP + H2O = ADP + phosphate + H(+)</text>
        <dbReference type="Rhea" id="RHEA:13065"/>
        <dbReference type="ChEBI" id="CHEBI:15377"/>
        <dbReference type="ChEBI" id="CHEBI:15378"/>
        <dbReference type="ChEBI" id="CHEBI:30616"/>
        <dbReference type="ChEBI" id="CHEBI:43474"/>
        <dbReference type="ChEBI" id="CHEBI:456216"/>
        <dbReference type="EC" id="3.6.4.13"/>
    </reaction>
</comment>
<feature type="compositionally biased region" description="Polar residues" evidence="15">
    <location>
        <begin position="518"/>
        <end position="528"/>
    </location>
</feature>
<dbReference type="EC" id="3.6.4.13" evidence="1"/>
<evidence type="ECO:0000256" key="4">
    <source>
        <dbReference type="ARBA" id="ARBA00022737"/>
    </source>
</evidence>
<feature type="domain" description="Helicase C-terminal" evidence="19">
    <location>
        <begin position="1048"/>
        <end position="1200"/>
    </location>
</feature>
<evidence type="ECO:0000256" key="7">
    <source>
        <dbReference type="ARBA" id="ARBA00022801"/>
    </source>
</evidence>
<dbReference type="InterPro" id="IPR008978">
    <property type="entry name" value="HSP20-like_chaperone"/>
</dbReference>
<dbReference type="GO" id="GO:0042078">
    <property type="term" value="P:germ-line stem cell division"/>
    <property type="evidence" value="ECO:0007669"/>
    <property type="project" value="TreeGrafter"/>
</dbReference>
<dbReference type="GO" id="GO:0003676">
    <property type="term" value="F:nucleic acid binding"/>
    <property type="evidence" value="ECO:0007669"/>
    <property type="project" value="InterPro"/>
</dbReference>
<dbReference type="Gene3D" id="2.60.40.790">
    <property type="match status" value="1"/>
</dbReference>
<evidence type="ECO:0000313" key="22">
    <source>
        <dbReference type="Proteomes" id="UP001497382"/>
    </source>
</evidence>
<dbReference type="PROSITE" id="PS51192">
    <property type="entry name" value="HELICASE_ATP_BIND_1"/>
    <property type="match status" value="1"/>
</dbReference>
<reference evidence="21 22" key="1">
    <citation type="submission" date="2024-04" db="EMBL/GenBank/DDBJ databases">
        <authorList>
            <person name="Rising A."/>
            <person name="Reimegard J."/>
            <person name="Sonavane S."/>
            <person name="Akerstrom W."/>
            <person name="Nylinder S."/>
            <person name="Hedman E."/>
            <person name="Kallberg Y."/>
        </authorList>
    </citation>
    <scope>NUCLEOTIDE SEQUENCE [LARGE SCALE GENOMIC DNA]</scope>
</reference>
<evidence type="ECO:0000256" key="13">
    <source>
        <dbReference type="ARBA" id="ARBA00047984"/>
    </source>
</evidence>
<dbReference type="GO" id="GO:0016787">
    <property type="term" value="F:hydrolase activity"/>
    <property type="evidence" value="ECO:0007669"/>
    <property type="project" value="UniProtKB-KW"/>
</dbReference>
<evidence type="ECO:0000256" key="11">
    <source>
        <dbReference type="ARBA" id="ARBA00023158"/>
    </source>
</evidence>
<keyword evidence="4" id="KW-0677">Repeat</keyword>
<dbReference type="InterPro" id="IPR002999">
    <property type="entry name" value="Tudor"/>
</dbReference>
<keyword evidence="5" id="KW-0547">Nucleotide-binding</keyword>
<feature type="domain" description="Tudor" evidence="17">
    <location>
        <begin position="1551"/>
        <end position="1611"/>
    </location>
</feature>
<evidence type="ECO:0000256" key="6">
    <source>
        <dbReference type="ARBA" id="ARBA00022782"/>
    </source>
</evidence>
<dbReference type="Pfam" id="PF00567">
    <property type="entry name" value="TUDOR"/>
    <property type="match status" value="2"/>
</dbReference>
<sequence length="1981" mass="223162">MKDLVSPQYLRKEKIYVTIVEVKSPVHYVIKESPSLNTTCTYASKFLELEDSMQKYYGSLERTFFQLPVKDTVLVVEHEKKYYRAKVCSILNLPRSYLIKVYLLDYGKECSVPKSSLFEMHPDFMSVPFQVIDFKLPGLEPMSFVMNPFDLTVDYGTATEWDPSASTFIRGKLKALHNAFVKVEGATKNCIFGTLHVTLPDGEENCVNDELVFKKFASQNPEGWNNITTLAEILSKENLSNSDVPQRGFSEAPKSPCNNSKSLPVSELSSPESVKSPVTSTIMSEPLKNGQKCGVAKLRAILRAKKSQEQSKTLTSSEEKKEVQTQSNAERKSLEHEDVIREIEESKAVLLDVTKDVFTVNETMEDVDKHSTVRESVLKITDMGKCDKSVSVSPNGSAVQKFRKLLAKKRAVQKQQNIPQILTDNSCSDCPSHSSQSEMDLHIANAHSLESIKSENFSPVLNISTTESEGTGSNLPQSVTAYKEFEKTEKFLHQPANSTTVQKANISEIVPLVKSDSEQSVGSQVSSPEQKEVSKKVDPAKVRAFYERNRKARAKFLAQKNLNNVNSQMPMTSLSKSSETEIPLVATEEKNVGKEGGTTKLSETQAKLIITSTQNVIEESYKDNSGTNQLELAKSSDGHCKSMESQTTSESKEIAKLKVDPGKVKKFFEQSRKTRAKFLAQAKSKQDQNNESSLLKMTSPPLVDCKPSKTERELTAGTPDIMNAEKSCGKDSDIDILELAHDSSDSNCTSPKSDRYAESETESLLLIQQEPLESIDFGGKSLFEKQKVPALCIGEGVPTPVLSVNEITFHPSIKKTLEKLNFEGPSCIQSVVWPAALRSRSLAAIAPPHSGKSVAYLLPIVSNLLNKLYIESPNSKGPLAIIICSSWRKVQHIYDLLQLFLKDTKFKILTYFADGRSKRNRVISLVNGCDILISVPSILLNFLNENSVCVKRCCHFILDDGANLLSSHMNEMKRIMEKFGEAIKLRPTISARLQILINSERWTKAVASFVDKFLREPLLLFTSFLEAAIYRQIPMFPHVCSESDKNQKLVEIVKTCGKRTIICTQDVNKASTIHTFLQSEHVRSFLVTEEMEHYISDGVIRDWKCINSGLPYCLIVTDPALTGMTLCDANYVIHYDVPEISRLQFGNRFGCIAEHFQKSDVTDCGSHILISETCTLQAVPILKIIKRNGMDVPKDLIDLVNKQKKVTDNPDAPLCKYFKAFGLCKLPHCEKRHHVNSAVDQPKVIFKEGDVHAKVTHMFDASHFYVRVMKHIPPDCQQPSSLSGEYADMGLKLKNFYTVESNRKVVECPVIGGNYIIQYGNDFFYRIKVMDITKLLETDSRKITILFRDDGIIQSHDGLELYEDLTCDDFPPPHAVEVFLCNVATPDSCLDWNPQTNHFVKKLVMDKEIHGKIVLCLGETLWLHPLVLREKLAFNNDYLNVLTVDKSLKDAEFAIENENHLPLLFKACKNKIQLPNQKSSRPPEKVIHEDLKIQVAHAFLELNVYEDVYVSSVISPHQFYVQRVKFVDCLNELLEKINAQVDAKILKKCSTLLNGMHCIAPFSMDNRYYRALVTNVSSDSEDVNLFFVDFGDSCCAPKDSIFILPPEFTLLPFQAIECELDGIRAPHGGWSDKAADLLEDLTRDESNDMKIVEIKAYTKLTSYDTGNRYKVDVWNGEKTLSEQLLAEGLVDPDEKFVVDEAANETDEDKDFIEEVPDGFSLSSDEDLPSENKDHHALFCAALSKMLLQNKSNSEAIDEVVNELVKSREQKKFKMGVEEIAINANVDESVIKDASIVNSPVAALQRLLNFKKKKENSKKIRPTILWWDSSEYVHILLKLKDIQLYELDLKDDGFIFKTSLRGVDYYAEEQFYGAVHSKDCNEKNGLGGLSIVLKKQVEERWSRLIKENKKLPYIKYDLEHIDVSDSEDIAEDNIGAPLNESSSVNTEIDYTPDEDDDSTDDEKSIPDWKQLAEFKDPYNPME</sequence>
<keyword evidence="14" id="KW-0862">Zinc</keyword>
<feature type="region of interest" description="Disordered" evidence="15">
    <location>
        <begin position="306"/>
        <end position="334"/>
    </location>
</feature>
<feature type="region of interest" description="Disordered" evidence="15">
    <location>
        <begin position="515"/>
        <end position="536"/>
    </location>
</feature>
<dbReference type="SMART" id="SM00333">
    <property type="entry name" value="TUDOR"/>
    <property type="match status" value="2"/>
</dbReference>
<accession>A0AAV2A5H5</accession>
<evidence type="ECO:0000256" key="2">
    <source>
        <dbReference type="ARBA" id="ARBA00013352"/>
    </source>
</evidence>
<dbReference type="InterPro" id="IPR011545">
    <property type="entry name" value="DEAD/DEAH_box_helicase_dom"/>
</dbReference>
<dbReference type="InterPro" id="IPR001650">
    <property type="entry name" value="Helicase_C-like"/>
</dbReference>
<dbReference type="PROSITE" id="PS51203">
    <property type="entry name" value="CS"/>
    <property type="match status" value="1"/>
</dbReference>
<dbReference type="SUPFAM" id="SSF63748">
    <property type="entry name" value="Tudor/PWWP/MBT"/>
    <property type="match status" value="2"/>
</dbReference>
<evidence type="ECO:0000256" key="5">
    <source>
        <dbReference type="ARBA" id="ARBA00022741"/>
    </source>
</evidence>
<feature type="compositionally biased region" description="Basic and acidic residues" evidence="15">
    <location>
        <begin position="1960"/>
        <end position="1975"/>
    </location>
</feature>
<keyword evidence="14" id="KW-0863">Zinc-finger</keyword>
<dbReference type="PANTHER" id="PTHR22655">
    <property type="entry name" value="ATP-DEPENDENT RNA HELICASE TDRD12-RELATED"/>
    <property type="match status" value="1"/>
</dbReference>
<evidence type="ECO:0000256" key="9">
    <source>
        <dbReference type="ARBA" id="ARBA00022840"/>
    </source>
</evidence>
<feature type="domain" description="Helicase ATP-binding" evidence="18">
    <location>
        <begin position="833"/>
        <end position="967"/>
    </location>
</feature>
<dbReference type="EMBL" id="CAXIEN010000120">
    <property type="protein sequence ID" value="CAL1279247.1"/>
    <property type="molecule type" value="Genomic_DNA"/>
</dbReference>
<evidence type="ECO:0000256" key="12">
    <source>
        <dbReference type="ARBA" id="ARBA00023254"/>
    </source>
</evidence>
<dbReference type="Gene3D" id="2.30.30.140">
    <property type="match status" value="2"/>
</dbReference>
<feature type="domain" description="C3H1-type" evidence="16">
    <location>
        <begin position="1209"/>
        <end position="1236"/>
    </location>
</feature>
<gene>
    <name evidence="21" type="ORF">LARSCL_LOCUS10240</name>
</gene>
<dbReference type="InterPro" id="IPR014001">
    <property type="entry name" value="Helicase_ATP-bd"/>
</dbReference>
<feature type="zinc finger region" description="C3H1-type" evidence="14">
    <location>
        <begin position="1209"/>
        <end position="1236"/>
    </location>
</feature>
<feature type="region of interest" description="Disordered" evidence="15">
    <location>
        <begin position="680"/>
        <end position="707"/>
    </location>
</feature>
<dbReference type="SUPFAM" id="SSF52540">
    <property type="entry name" value="P-loop containing nucleoside triphosphate hydrolases"/>
    <property type="match status" value="2"/>
</dbReference>
<dbReference type="GO" id="GO:0005524">
    <property type="term" value="F:ATP binding"/>
    <property type="evidence" value="ECO:0007669"/>
    <property type="project" value="UniProtKB-KW"/>
</dbReference>
<keyword evidence="9" id="KW-0067">ATP-binding</keyword>
<keyword evidence="6" id="KW-0221">Differentiation</keyword>
<dbReference type="GO" id="GO:0051321">
    <property type="term" value="P:meiotic cell cycle"/>
    <property type="evidence" value="ECO:0007669"/>
    <property type="project" value="UniProtKB-KW"/>
</dbReference>
<evidence type="ECO:0000256" key="3">
    <source>
        <dbReference type="ARBA" id="ARBA00022473"/>
    </source>
</evidence>
<evidence type="ECO:0000259" key="20">
    <source>
        <dbReference type="PROSITE" id="PS51203"/>
    </source>
</evidence>
<evidence type="ECO:0000259" key="18">
    <source>
        <dbReference type="PROSITE" id="PS51192"/>
    </source>
</evidence>
<evidence type="ECO:0000259" key="17">
    <source>
        <dbReference type="PROSITE" id="PS50304"/>
    </source>
</evidence>
<feature type="compositionally biased region" description="Low complexity" evidence="15">
    <location>
        <begin position="260"/>
        <end position="278"/>
    </location>
</feature>
<evidence type="ECO:0000256" key="14">
    <source>
        <dbReference type="PROSITE-ProRule" id="PRU00723"/>
    </source>
</evidence>
<dbReference type="InterPro" id="IPR027417">
    <property type="entry name" value="P-loop_NTPase"/>
</dbReference>
<dbReference type="Pfam" id="PF00271">
    <property type="entry name" value="Helicase_C"/>
    <property type="match status" value="1"/>
</dbReference>
<feature type="compositionally biased region" description="Acidic residues" evidence="15">
    <location>
        <begin position="1949"/>
        <end position="1959"/>
    </location>
</feature>
<evidence type="ECO:0000256" key="15">
    <source>
        <dbReference type="SAM" id="MobiDB-lite"/>
    </source>
</evidence>
<evidence type="ECO:0000259" key="16">
    <source>
        <dbReference type="PROSITE" id="PS50103"/>
    </source>
</evidence>
<feature type="region of interest" description="Disordered" evidence="15">
    <location>
        <begin position="1932"/>
        <end position="1981"/>
    </location>
</feature>
<dbReference type="Pfam" id="PF00270">
    <property type="entry name" value="DEAD"/>
    <property type="match status" value="1"/>
</dbReference>
<feature type="region of interest" description="Disordered" evidence="15">
    <location>
        <begin position="241"/>
        <end position="286"/>
    </location>
</feature>